<evidence type="ECO:0000256" key="4">
    <source>
        <dbReference type="SAM" id="Phobius"/>
    </source>
</evidence>
<dbReference type="PANTHER" id="PTHR30273:SF2">
    <property type="entry name" value="PROTEIN FECR"/>
    <property type="match status" value="1"/>
</dbReference>
<dbReference type="InterPro" id="IPR013320">
    <property type="entry name" value="ConA-like_dom_sf"/>
</dbReference>
<dbReference type="KEGG" id="mri:Mal4_29460"/>
<dbReference type="RefSeq" id="WP_145369881.1">
    <property type="nucleotide sequence ID" value="NZ_CP036275.1"/>
</dbReference>
<feature type="region of interest" description="Disordered" evidence="3">
    <location>
        <begin position="229"/>
        <end position="250"/>
    </location>
</feature>
<dbReference type="OrthoDB" id="258532at2"/>
<name>A0A517Z808_9PLAN</name>
<dbReference type="SMART" id="SM00560">
    <property type="entry name" value="LamGL"/>
    <property type="match status" value="1"/>
</dbReference>
<dbReference type="InterPro" id="IPR012373">
    <property type="entry name" value="Ferrdict_sens_TM"/>
</dbReference>
<evidence type="ECO:0000259" key="5">
    <source>
        <dbReference type="SMART" id="SM00560"/>
    </source>
</evidence>
<dbReference type="Gene3D" id="2.60.120.200">
    <property type="match status" value="1"/>
</dbReference>
<evidence type="ECO:0000256" key="2">
    <source>
        <dbReference type="ARBA" id="ARBA00023157"/>
    </source>
</evidence>
<proteinExistence type="predicted"/>
<keyword evidence="4" id="KW-1133">Transmembrane helix</keyword>
<dbReference type="Gene3D" id="2.60.120.1440">
    <property type="match status" value="1"/>
</dbReference>
<accession>A0A517Z808</accession>
<dbReference type="GO" id="GO:0016989">
    <property type="term" value="F:sigma factor antagonist activity"/>
    <property type="evidence" value="ECO:0007669"/>
    <property type="project" value="TreeGrafter"/>
</dbReference>
<protein>
    <submittedName>
        <fullName evidence="6">FecR protein</fullName>
    </submittedName>
</protein>
<evidence type="ECO:0000313" key="6">
    <source>
        <dbReference type="EMBL" id="QDU38617.1"/>
    </source>
</evidence>
<dbReference type="PANTHER" id="PTHR30273">
    <property type="entry name" value="PERIPLASMIC SIGNAL SENSOR AND SIGMA FACTOR ACTIVATOR FECR-RELATED"/>
    <property type="match status" value="1"/>
</dbReference>
<sequence>MNTDRSLEQLVQKYLDGTATPDDMERLNERLRNDEAARQWFIELLNVDSAVAATLVDDPDADQAVPAPVAPATSASPRPSLLPRRGIVTMAAPVLVASCLALLLALGLLLPNPQPFAQVVSAAGVSGMPNNEIGDGRWIAIDAGTIELKTARDAQIVIEAPARFRFLSGQKLQLDSGRLAASVPPSARGFTVVTPSGDAVDLGTRFGVDVPDDGQAEIHVFEGEVIAQPTRSRQHRSLTGGQALRMTDGPDTDRELRSAAFIHPDEIGSLHAALADGQVGRAAAALEHLRRDPTLIALLDFEDSALPQGTYRMVQGRWPGSRAPEFAHVGDHIKLNVGSNQEWPQLTLAAWVRLDRLGDPYQSLLHTDGWDRSSPGQVHWMVTRHTTMRLALYGNTLTPDAIEPDGYPDSRTSVLPEQGRWMHLATVYDAQRRTVRFYLNGQFDSETHQQIAHPARLGAAQIGNWNRQDRKLSGRIDELVLLGRALDDDEILQLYEAGNPYR</sequence>
<dbReference type="Proteomes" id="UP000320496">
    <property type="component" value="Chromosome"/>
</dbReference>
<dbReference type="AlphaFoldDB" id="A0A517Z808"/>
<dbReference type="InterPro" id="IPR006558">
    <property type="entry name" value="LamG-like"/>
</dbReference>
<evidence type="ECO:0000256" key="1">
    <source>
        <dbReference type="ARBA" id="ARBA00022729"/>
    </source>
</evidence>
<dbReference type="Pfam" id="PF04773">
    <property type="entry name" value="FecR"/>
    <property type="match status" value="1"/>
</dbReference>
<gene>
    <name evidence="6" type="ORF">Mal4_29460</name>
</gene>
<keyword evidence="4" id="KW-0472">Membrane</keyword>
<feature type="transmembrane region" description="Helical" evidence="4">
    <location>
        <begin position="87"/>
        <end position="110"/>
    </location>
</feature>
<keyword evidence="7" id="KW-1185">Reference proteome</keyword>
<dbReference type="EMBL" id="CP036275">
    <property type="protein sequence ID" value="QDU38617.1"/>
    <property type="molecule type" value="Genomic_DNA"/>
</dbReference>
<evidence type="ECO:0000256" key="3">
    <source>
        <dbReference type="SAM" id="MobiDB-lite"/>
    </source>
</evidence>
<dbReference type="InterPro" id="IPR006860">
    <property type="entry name" value="FecR"/>
</dbReference>
<keyword evidence="4" id="KW-0812">Transmembrane</keyword>
<keyword evidence="2" id="KW-1015">Disulfide bond</keyword>
<dbReference type="Pfam" id="PF13385">
    <property type="entry name" value="Laminin_G_3"/>
    <property type="match status" value="1"/>
</dbReference>
<feature type="domain" description="LamG-like jellyroll fold" evidence="5">
    <location>
        <begin position="344"/>
        <end position="489"/>
    </location>
</feature>
<evidence type="ECO:0000313" key="7">
    <source>
        <dbReference type="Proteomes" id="UP000320496"/>
    </source>
</evidence>
<organism evidence="6 7">
    <name type="scientific">Maioricimonas rarisocia</name>
    <dbReference type="NCBI Taxonomy" id="2528026"/>
    <lineage>
        <taxon>Bacteria</taxon>
        <taxon>Pseudomonadati</taxon>
        <taxon>Planctomycetota</taxon>
        <taxon>Planctomycetia</taxon>
        <taxon>Planctomycetales</taxon>
        <taxon>Planctomycetaceae</taxon>
        <taxon>Maioricimonas</taxon>
    </lineage>
</organism>
<reference evidence="6 7" key="1">
    <citation type="submission" date="2019-02" db="EMBL/GenBank/DDBJ databases">
        <title>Deep-cultivation of Planctomycetes and their phenomic and genomic characterization uncovers novel biology.</title>
        <authorList>
            <person name="Wiegand S."/>
            <person name="Jogler M."/>
            <person name="Boedeker C."/>
            <person name="Pinto D."/>
            <person name="Vollmers J."/>
            <person name="Rivas-Marin E."/>
            <person name="Kohn T."/>
            <person name="Peeters S.H."/>
            <person name="Heuer A."/>
            <person name="Rast P."/>
            <person name="Oberbeckmann S."/>
            <person name="Bunk B."/>
            <person name="Jeske O."/>
            <person name="Meyerdierks A."/>
            <person name="Storesund J.E."/>
            <person name="Kallscheuer N."/>
            <person name="Luecker S."/>
            <person name="Lage O.M."/>
            <person name="Pohl T."/>
            <person name="Merkel B.J."/>
            <person name="Hornburger P."/>
            <person name="Mueller R.-W."/>
            <person name="Bruemmer F."/>
            <person name="Labrenz M."/>
            <person name="Spormann A.M."/>
            <person name="Op den Camp H."/>
            <person name="Overmann J."/>
            <person name="Amann R."/>
            <person name="Jetten M.S.M."/>
            <person name="Mascher T."/>
            <person name="Medema M.H."/>
            <person name="Devos D.P."/>
            <person name="Kaster A.-K."/>
            <person name="Ovreas L."/>
            <person name="Rohde M."/>
            <person name="Galperin M.Y."/>
            <person name="Jogler C."/>
        </authorList>
    </citation>
    <scope>NUCLEOTIDE SEQUENCE [LARGE SCALE GENOMIC DNA]</scope>
    <source>
        <strain evidence="6 7">Mal4</strain>
    </source>
</reference>
<dbReference type="SUPFAM" id="SSF49899">
    <property type="entry name" value="Concanavalin A-like lectins/glucanases"/>
    <property type="match status" value="1"/>
</dbReference>
<keyword evidence="1" id="KW-0732">Signal</keyword>